<proteinExistence type="predicted"/>
<keyword evidence="4" id="KW-1015">Disulfide bond</keyword>
<dbReference type="SUPFAM" id="SSF52309">
    <property type="entry name" value="N-(deoxy)ribosyltransferase-like"/>
    <property type="match status" value="1"/>
</dbReference>
<dbReference type="RefSeq" id="WP_380018762.1">
    <property type="nucleotide sequence ID" value="NZ_JBHSHD010000002.1"/>
</dbReference>
<keyword evidence="1" id="KW-0808">Transferase</keyword>
<evidence type="ECO:0000256" key="1">
    <source>
        <dbReference type="ARBA" id="ARBA00022679"/>
    </source>
</evidence>
<dbReference type="EMBL" id="JBHSHD010000002">
    <property type="protein sequence ID" value="MFC4819026.1"/>
    <property type="molecule type" value="Genomic_DNA"/>
</dbReference>
<protein>
    <submittedName>
        <fullName evidence="5">Uncharacterized protein</fullName>
    </submittedName>
</protein>
<reference evidence="6" key="1">
    <citation type="journal article" date="2019" name="Int. J. Syst. Evol. Microbiol.">
        <title>The Global Catalogue of Microorganisms (GCM) 10K type strain sequencing project: providing services to taxonomists for standard genome sequencing and annotation.</title>
        <authorList>
            <consortium name="The Broad Institute Genomics Platform"/>
            <consortium name="The Broad Institute Genome Sequencing Center for Infectious Disease"/>
            <person name="Wu L."/>
            <person name="Ma J."/>
        </authorList>
    </citation>
    <scope>NUCLEOTIDE SEQUENCE [LARGE SCALE GENOMIC DNA]</scope>
    <source>
        <strain evidence="6">CCUG 30340</strain>
    </source>
</reference>
<keyword evidence="3" id="KW-0520">NAD</keyword>
<name>A0ABV9QPI3_9GAMM</name>
<gene>
    <name evidence="5" type="ORF">ACFO6Q_01750</name>
</gene>
<dbReference type="Pfam" id="PF02267">
    <property type="entry name" value="Rib_hydrolayse"/>
    <property type="match status" value="1"/>
</dbReference>
<organism evidence="5 6">
    <name type="scientific">Dokdonella ginsengisoli</name>
    <dbReference type="NCBI Taxonomy" id="363846"/>
    <lineage>
        <taxon>Bacteria</taxon>
        <taxon>Pseudomonadati</taxon>
        <taxon>Pseudomonadota</taxon>
        <taxon>Gammaproteobacteria</taxon>
        <taxon>Lysobacterales</taxon>
        <taxon>Rhodanobacteraceae</taxon>
        <taxon>Dokdonella</taxon>
    </lineage>
</organism>
<evidence type="ECO:0000256" key="3">
    <source>
        <dbReference type="ARBA" id="ARBA00023027"/>
    </source>
</evidence>
<evidence type="ECO:0000256" key="2">
    <source>
        <dbReference type="ARBA" id="ARBA00022801"/>
    </source>
</evidence>
<dbReference type="InterPro" id="IPR003193">
    <property type="entry name" value="ADP-ribosyl_cyclase"/>
</dbReference>
<accession>A0ABV9QPI3</accession>
<dbReference type="Proteomes" id="UP001595886">
    <property type="component" value="Unassembled WGS sequence"/>
</dbReference>
<keyword evidence="2" id="KW-0378">Hydrolase</keyword>
<keyword evidence="6" id="KW-1185">Reference proteome</keyword>
<evidence type="ECO:0000313" key="6">
    <source>
        <dbReference type="Proteomes" id="UP001595886"/>
    </source>
</evidence>
<sequence>MGIGSVISGAASWVKNTAEDAVDAGADALKGAQDFVGDRLDDIDQAKDWVGGKIDGAVEGAEKAVDGFRQDLVEFGEEHGGIVGKALAENVSNSIGVVEGAGLAVYDMGKGVVQLADGASKLVNPLEWATHGGENLQRLENVGKAAETLGNLASPTAWITNTDGNLNTAKALWNGVTAGYQDAAAQGDWSKFVGRGVVDIGSLLIGVGEANAAIKGAQGANAVARIGEGANALDKAADAARVLDAAGDAGKAARGADAAADAGKVARGADDVGDAAKVAVRTVEQDRALISGLSKAGKIEEARAVLRPFVESGDLDGVLARLDVSAPKDGAYFWSGVKNEAGDLAAKNGGLTLETTPGGRVVDNWKVDVGGKQVDLINQHFPYKNADGSTKPMLETFWGRLSHNYAESARGEVFVVQSPEKAAVGGGDVWKQVELPALKEGLKTGRITQIHDPVIVTPAPK</sequence>
<evidence type="ECO:0000256" key="4">
    <source>
        <dbReference type="ARBA" id="ARBA00023157"/>
    </source>
</evidence>
<comment type="caution">
    <text evidence="5">The sequence shown here is derived from an EMBL/GenBank/DDBJ whole genome shotgun (WGS) entry which is preliminary data.</text>
</comment>
<evidence type="ECO:0000313" key="5">
    <source>
        <dbReference type="EMBL" id="MFC4819026.1"/>
    </source>
</evidence>